<comment type="caution">
    <text evidence="3">The sequence shown here is derived from an EMBL/GenBank/DDBJ whole genome shotgun (WGS) entry which is preliminary data.</text>
</comment>
<evidence type="ECO:0000313" key="3">
    <source>
        <dbReference type="EMBL" id="KAH3860756.1"/>
    </source>
</evidence>
<feature type="transmembrane region" description="Helical" evidence="2">
    <location>
        <begin position="31"/>
        <end position="55"/>
    </location>
</feature>
<evidence type="ECO:0000313" key="4">
    <source>
        <dbReference type="Proteomes" id="UP000828390"/>
    </source>
</evidence>
<dbReference type="AlphaFoldDB" id="A0A9D4LQ54"/>
<feature type="region of interest" description="Disordered" evidence="1">
    <location>
        <begin position="279"/>
        <end position="299"/>
    </location>
</feature>
<protein>
    <submittedName>
        <fullName evidence="3">Uncharacterized protein</fullName>
    </submittedName>
</protein>
<reference evidence="3" key="1">
    <citation type="journal article" date="2019" name="bioRxiv">
        <title>The Genome of the Zebra Mussel, Dreissena polymorpha: A Resource for Invasive Species Research.</title>
        <authorList>
            <person name="McCartney M.A."/>
            <person name="Auch B."/>
            <person name="Kono T."/>
            <person name="Mallez S."/>
            <person name="Zhang Y."/>
            <person name="Obille A."/>
            <person name="Becker A."/>
            <person name="Abrahante J.E."/>
            <person name="Garbe J."/>
            <person name="Badalamenti J.P."/>
            <person name="Herman A."/>
            <person name="Mangelson H."/>
            <person name="Liachko I."/>
            <person name="Sullivan S."/>
            <person name="Sone E.D."/>
            <person name="Koren S."/>
            <person name="Silverstein K.A.T."/>
            <person name="Beckman K.B."/>
            <person name="Gohl D.M."/>
        </authorList>
    </citation>
    <scope>NUCLEOTIDE SEQUENCE</scope>
    <source>
        <strain evidence="3">Duluth1</strain>
        <tissue evidence="3">Whole animal</tissue>
    </source>
</reference>
<gene>
    <name evidence="3" type="ORF">DPMN_023677</name>
</gene>
<name>A0A9D4LQ54_DREPO</name>
<evidence type="ECO:0000256" key="1">
    <source>
        <dbReference type="SAM" id="MobiDB-lite"/>
    </source>
</evidence>
<proteinExistence type="predicted"/>
<keyword evidence="2" id="KW-0472">Membrane</keyword>
<dbReference type="Proteomes" id="UP000828390">
    <property type="component" value="Unassembled WGS sequence"/>
</dbReference>
<dbReference type="EMBL" id="JAIWYP010000002">
    <property type="protein sequence ID" value="KAH3860756.1"/>
    <property type="molecule type" value="Genomic_DNA"/>
</dbReference>
<organism evidence="3 4">
    <name type="scientific">Dreissena polymorpha</name>
    <name type="common">Zebra mussel</name>
    <name type="synonym">Mytilus polymorpha</name>
    <dbReference type="NCBI Taxonomy" id="45954"/>
    <lineage>
        <taxon>Eukaryota</taxon>
        <taxon>Metazoa</taxon>
        <taxon>Spiralia</taxon>
        <taxon>Lophotrochozoa</taxon>
        <taxon>Mollusca</taxon>
        <taxon>Bivalvia</taxon>
        <taxon>Autobranchia</taxon>
        <taxon>Heteroconchia</taxon>
        <taxon>Euheterodonta</taxon>
        <taxon>Imparidentia</taxon>
        <taxon>Neoheterodontei</taxon>
        <taxon>Myida</taxon>
        <taxon>Dreissenoidea</taxon>
        <taxon>Dreissenidae</taxon>
        <taxon>Dreissena</taxon>
    </lineage>
</organism>
<feature type="transmembrane region" description="Helical" evidence="2">
    <location>
        <begin position="7"/>
        <end position="25"/>
    </location>
</feature>
<keyword evidence="2" id="KW-0812">Transmembrane</keyword>
<feature type="compositionally biased region" description="Basic and acidic residues" evidence="1">
    <location>
        <begin position="290"/>
        <end position="299"/>
    </location>
</feature>
<sequence length="299" mass="32914">MGTQIRSGLIAIIFGNIVPGVAASGSNIGGLIAAAVISFFCLVAAVVMVFIAFLWRDWYLKRQLQKGKRRVARNLAPLRLWRSRSKPSLNTTPASARRIIGVASRESTMNRQQLIRGDSWFSQVQGGKRFEEKVQTIELEAEEDDVVVAEIMPDENNIRSTQHLRTTYTQQTTPTSYVTTRLGDEETSFSRPNGTTTTDTVASGLGNTYYVPISKGPAASAASQMSQTTAPSRISYEPYHVHSAHLSQTTRPQNGNTDIFITPLIPTSSKRAAMMEFDSDEEAGNVPNPKAREEVDVLF</sequence>
<keyword evidence="2" id="KW-1133">Transmembrane helix</keyword>
<accession>A0A9D4LQ54</accession>
<keyword evidence="4" id="KW-1185">Reference proteome</keyword>
<evidence type="ECO:0000256" key="2">
    <source>
        <dbReference type="SAM" id="Phobius"/>
    </source>
</evidence>
<reference evidence="3" key="2">
    <citation type="submission" date="2020-11" db="EMBL/GenBank/DDBJ databases">
        <authorList>
            <person name="McCartney M.A."/>
            <person name="Auch B."/>
            <person name="Kono T."/>
            <person name="Mallez S."/>
            <person name="Becker A."/>
            <person name="Gohl D.M."/>
            <person name="Silverstein K.A.T."/>
            <person name="Koren S."/>
            <person name="Bechman K.B."/>
            <person name="Herman A."/>
            <person name="Abrahante J.E."/>
            <person name="Garbe J."/>
        </authorList>
    </citation>
    <scope>NUCLEOTIDE SEQUENCE</scope>
    <source>
        <strain evidence="3">Duluth1</strain>
        <tissue evidence="3">Whole animal</tissue>
    </source>
</reference>